<gene>
    <name evidence="2" type="ORF">L2K70_05795</name>
</gene>
<comment type="caution">
    <text evidence="2">The sequence shown here is derived from an EMBL/GenBank/DDBJ whole genome shotgun (WGS) entry which is preliminary data.</text>
</comment>
<evidence type="ECO:0000313" key="2">
    <source>
        <dbReference type="EMBL" id="MCF6377106.1"/>
    </source>
</evidence>
<accession>A0ABS9HAG7</accession>
<organism evidence="2 3">
    <name type="scientific">Nocardioides potassii</name>
    <dbReference type="NCBI Taxonomy" id="2911371"/>
    <lineage>
        <taxon>Bacteria</taxon>
        <taxon>Bacillati</taxon>
        <taxon>Actinomycetota</taxon>
        <taxon>Actinomycetes</taxon>
        <taxon>Propionibacteriales</taxon>
        <taxon>Nocardioidaceae</taxon>
        <taxon>Nocardioides</taxon>
    </lineage>
</organism>
<dbReference type="Proteomes" id="UP001201161">
    <property type="component" value="Unassembled WGS sequence"/>
</dbReference>
<proteinExistence type="inferred from homology"/>
<comment type="similarity">
    <text evidence="1">Belongs to the asp23 family.</text>
</comment>
<keyword evidence="3" id="KW-1185">Reference proteome</keyword>
<protein>
    <submittedName>
        <fullName evidence="2">Asp23/Gls24 family envelope stress response protein</fullName>
    </submittedName>
</protein>
<dbReference type="InterPro" id="IPR005531">
    <property type="entry name" value="Asp23"/>
</dbReference>
<dbReference type="RefSeq" id="WP_236400274.1">
    <property type="nucleotide sequence ID" value="NZ_JAKJHZ010000005.1"/>
</dbReference>
<dbReference type="PANTHER" id="PTHR34297:SF3">
    <property type="entry name" value="ALKALINE SHOCK PROTEIN 23"/>
    <property type="match status" value="1"/>
</dbReference>
<reference evidence="2 3" key="1">
    <citation type="submission" date="2022-01" db="EMBL/GenBank/DDBJ databases">
        <title>Nocardioides sp. nov., an actinomycete isolated from mining soil.</title>
        <authorList>
            <person name="Liu L."/>
        </authorList>
    </citation>
    <scope>NUCLEOTIDE SEQUENCE [LARGE SCALE GENOMIC DNA]</scope>
    <source>
        <strain evidence="2 3">KLBMP 9356</strain>
    </source>
</reference>
<dbReference type="PANTHER" id="PTHR34297">
    <property type="entry name" value="HYPOTHETICAL CYTOSOLIC PROTEIN-RELATED"/>
    <property type="match status" value="1"/>
</dbReference>
<evidence type="ECO:0000313" key="3">
    <source>
        <dbReference type="Proteomes" id="UP001201161"/>
    </source>
</evidence>
<sequence>MTEKQTSSTPATTSTAGGALVTEQGRTSIADTVVSKIAGIAAREISGVHDLGGGTARAVGAIRERIPGSRTNLSQGVAVEVGEHQAAVDLDIVAEYGVAIADLAAAIRRNVVDAVERMTGLEVTEVNITVHDVFLESDEPDEEPATTRVQ</sequence>
<name>A0ABS9HAG7_9ACTN</name>
<dbReference type="EMBL" id="JAKJHZ010000005">
    <property type="protein sequence ID" value="MCF6377106.1"/>
    <property type="molecule type" value="Genomic_DNA"/>
</dbReference>
<evidence type="ECO:0000256" key="1">
    <source>
        <dbReference type="ARBA" id="ARBA00005721"/>
    </source>
</evidence>
<dbReference type="Pfam" id="PF03780">
    <property type="entry name" value="Asp23"/>
    <property type="match status" value="1"/>
</dbReference>